<keyword evidence="1" id="KW-0812">Transmembrane</keyword>
<name>A0A1A9X078_9MUSC</name>
<dbReference type="EnsemblMetazoa" id="GBRI039415-RA">
    <property type="protein sequence ID" value="GBRI039415-PA"/>
    <property type="gene ID" value="GBRI039415"/>
</dbReference>
<dbReference type="AlphaFoldDB" id="A0A1A9X078"/>
<reference evidence="2" key="2">
    <citation type="submission" date="2020-05" db="UniProtKB">
        <authorList>
            <consortium name="EnsemblMetazoa"/>
        </authorList>
    </citation>
    <scope>IDENTIFICATION</scope>
    <source>
        <strain evidence="2">IAEA</strain>
    </source>
</reference>
<dbReference type="Proteomes" id="UP000091820">
    <property type="component" value="Unassembled WGS sequence"/>
</dbReference>
<accession>A0A1A9X078</accession>
<dbReference type="VEuPathDB" id="VectorBase:GBRI039415"/>
<feature type="transmembrane region" description="Helical" evidence="1">
    <location>
        <begin position="46"/>
        <end position="71"/>
    </location>
</feature>
<sequence length="136" mass="14659">MKILNTVINKSAINRYLVLSIEFVVFLNYIKYIFFRFDSPAARPVYPVLILGIRLVPLALATLLYVVVPLLSAPPLFIRVKTASSPNKFIGKFCLSSSCKNANSFDGSNGKSSGGGSGGGCAGDDGYGEFVYKPHS</sequence>
<feature type="transmembrane region" description="Helical" evidence="1">
    <location>
        <begin position="12"/>
        <end position="34"/>
    </location>
</feature>
<reference evidence="3" key="1">
    <citation type="submission" date="2014-03" db="EMBL/GenBank/DDBJ databases">
        <authorList>
            <person name="Aksoy S."/>
            <person name="Warren W."/>
            <person name="Wilson R.K."/>
        </authorList>
    </citation>
    <scope>NUCLEOTIDE SEQUENCE [LARGE SCALE GENOMIC DNA]</scope>
    <source>
        <strain evidence="3">IAEA</strain>
    </source>
</reference>
<keyword evidence="1" id="KW-1133">Transmembrane helix</keyword>
<keyword evidence="1" id="KW-0472">Membrane</keyword>
<organism evidence="2 3">
    <name type="scientific">Glossina brevipalpis</name>
    <dbReference type="NCBI Taxonomy" id="37001"/>
    <lineage>
        <taxon>Eukaryota</taxon>
        <taxon>Metazoa</taxon>
        <taxon>Ecdysozoa</taxon>
        <taxon>Arthropoda</taxon>
        <taxon>Hexapoda</taxon>
        <taxon>Insecta</taxon>
        <taxon>Pterygota</taxon>
        <taxon>Neoptera</taxon>
        <taxon>Endopterygota</taxon>
        <taxon>Diptera</taxon>
        <taxon>Brachycera</taxon>
        <taxon>Muscomorpha</taxon>
        <taxon>Hippoboscoidea</taxon>
        <taxon>Glossinidae</taxon>
        <taxon>Glossina</taxon>
    </lineage>
</organism>
<evidence type="ECO:0000256" key="1">
    <source>
        <dbReference type="SAM" id="Phobius"/>
    </source>
</evidence>
<protein>
    <submittedName>
        <fullName evidence="2">Uncharacterized protein</fullName>
    </submittedName>
</protein>
<evidence type="ECO:0000313" key="3">
    <source>
        <dbReference type="Proteomes" id="UP000091820"/>
    </source>
</evidence>
<proteinExistence type="predicted"/>
<keyword evidence="3" id="KW-1185">Reference proteome</keyword>
<evidence type="ECO:0000313" key="2">
    <source>
        <dbReference type="EnsemblMetazoa" id="GBRI039415-PA"/>
    </source>
</evidence>